<dbReference type="EMBL" id="CM003603">
    <property type="protein sequence ID" value="KYP76850.1"/>
    <property type="molecule type" value="Genomic_DNA"/>
</dbReference>
<proteinExistence type="predicted"/>
<sequence>MDSGLSKAHSSLENEIEGTSSKIDEDSYKELSTLVRIRDFIMLLLTYPMKLDEEDILKSWIGAFSEWKTQLLSMDGDTAMEKPWHEPTKKVLRRMQGFMPRGIISQIERGERSICKHNNDLTPEAILHMTVDLAVNQLIQTLFSRDYSECYVRMLTTNLIEKRSVLNKIVAALEEKKHYTFGTDKDFLRPLWINASTYESDAEVRVQEEINTMMAAGFSATSTRHLVIVVDADSNKKLDLQKVHFPTGIVVLITNEPLTQADKDDDFRMTCTMDLNIRIHDHLLPWEVFCSYVGNINVHSSSMAFQRIAVQIVEECHGHLFAIVLVANYLKNVKDVKDWELALTKLSSLNYFYDYQGSDRIGIYRVMVNALLNIIWEDIDDTRKMCLEISLFVHNIKIGVTKAILVSNWENIYAEFITQARYDFLKLADCFVLLKNENDDVYLPIETYDIINSLHTSNPSIIRHVAAGLTEPPHIGRWHGLIRMELMDNKICELPQSPKCPKLKVLWLQGNVDLMDIPDSFFNHMPLLRHLDLSYTSIRNLPLSFFKLIQLRKFYLRGCDLFMELPPEIRHLKNLEELDLEGTLITHLPKEVGELMKLQSLTASFDEYHHGKKEEQISNSIIPPGVISNLALLNCLSINVDPGDERWNENVTSVLMEIFGSNTLETVNIYVPRAELLECIPSTRFLNFKLVVGHHVKRFISRVTPELEQKFKNCDYSIKFVNGVNVPNGVKMNLGHFKALYLDRHMTIKSLSDFELRNLSGLQVCILAECNEMETIVHGNNLHDELALPKLQFLSVFYMKNLRSIREGSSLSFFHLKSIALHTCPMLTTIFTSDSLNTLFFLEEIIVEDCPKVTTLISHDSSEQKSMFHLPKLRRVLLLYLPELVNIFNGLCAEHKLQEMVFYYCPKLQSFSKWELSSKSLKIIKGESIWWETLKWNAAEWEDVGGPKFFDHFFSPINEVSDMMIQLGAHQETQLSTFLDENKVIISYCLLVGILSLIFTLNCHLMVGGVSLKKNNFSMFFND</sequence>
<dbReference type="InterPro" id="IPR055414">
    <property type="entry name" value="LRR_R13L4/SHOC2-like"/>
</dbReference>
<dbReference type="InterPro" id="IPR027417">
    <property type="entry name" value="P-loop_NTPase"/>
</dbReference>
<evidence type="ECO:0000256" key="5">
    <source>
        <dbReference type="SAM" id="Phobius"/>
    </source>
</evidence>
<dbReference type="GO" id="GO:0006952">
    <property type="term" value="P:defense response"/>
    <property type="evidence" value="ECO:0007669"/>
    <property type="project" value="UniProtKB-KW"/>
</dbReference>
<reference evidence="8 9" key="1">
    <citation type="journal article" date="2012" name="Nat. Biotechnol.">
        <title>Draft genome sequence of pigeonpea (Cajanus cajan), an orphan legume crop of resource-poor farmers.</title>
        <authorList>
            <person name="Varshney R.K."/>
            <person name="Chen W."/>
            <person name="Li Y."/>
            <person name="Bharti A.K."/>
            <person name="Saxena R.K."/>
            <person name="Schlueter J.A."/>
            <person name="Donoghue M.T."/>
            <person name="Azam S."/>
            <person name="Fan G."/>
            <person name="Whaley A.M."/>
            <person name="Farmer A.D."/>
            <person name="Sheridan J."/>
            <person name="Iwata A."/>
            <person name="Tuteja R."/>
            <person name="Penmetsa R.V."/>
            <person name="Wu W."/>
            <person name="Upadhyaya H.D."/>
            <person name="Yang S.P."/>
            <person name="Shah T."/>
            <person name="Saxena K.B."/>
            <person name="Michael T."/>
            <person name="McCombie W.R."/>
            <person name="Yang B."/>
            <person name="Zhang G."/>
            <person name="Yang H."/>
            <person name="Wang J."/>
            <person name="Spillane C."/>
            <person name="Cook D.R."/>
            <person name="May G.D."/>
            <person name="Xu X."/>
            <person name="Jackson S.A."/>
        </authorList>
    </citation>
    <scope>NUCLEOTIDE SEQUENCE [LARGE SCALE GENOMIC DNA]</scope>
    <source>
        <strain evidence="9">cv. Asha</strain>
    </source>
</reference>
<evidence type="ECO:0000313" key="9">
    <source>
        <dbReference type="Proteomes" id="UP000075243"/>
    </source>
</evidence>
<dbReference type="AlphaFoldDB" id="A0A151UC01"/>
<dbReference type="InterPro" id="IPR003591">
    <property type="entry name" value="Leu-rich_rpt_typical-subtyp"/>
</dbReference>
<dbReference type="InterPro" id="IPR050905">
    <property type="entry name" value="Plant_NBS-LRR"/>
</dbReference>
<dbReference type="SUPFAM" id="SSF52540">
    <property type="entry name" value="P-loop containing nucleoside triphosphate hydrolases"/>
    <property type="match status" value="1"/>
</dbReference>
<evidence type="ECO:0000256" key="1">
    <source>
        <dbReference type="ARBA" id="ARBA00022614"/>
    </source>
</evidence>
<feature type="domain" description="Disease resistance protein At4g27190-like leucine-rich repeats" evidence="6">
    <location>
        <begin position="810"/>
        <end position="910"/>
    </location>
</feature>
<evidence type="ECO:0000256" key="4">
    <source>
        <dbReference type="ARBA" id="ARBA00022821"/>
    </source>
</evidence>
<organism evidence="8 9">
    <name type="scientific">Cajanus cajan</name>
    <name type="common">Pigeon pea</name>
    <name type="synonym">Cajanus indicus</name>
    <dbReference type="NCBI Taxonomy" id="3821"/>
    <lineage>
        <taxon>Eukaryota</taxon>
        <taxon>Viridiplantae</taxon>
        <taxon>Streptophyta</taxon>
        <taxon>Embryophyta</taxon>
        <taxon>Tracheophyta</taxon>
        <taxon>Spermatophyta</taxon>
        <taxon>Magnoliopsida</taxon>
        <taxon>eudicotyledons</taxon>
        <taxon>Gunneridae</taxon>
        <taxon>Pentapetalae</taxon>
        <taxon>rosids</taxon>
        <taxon>fabids</taxon>
        <taxon>Fabales</taxon>
        <taxon>Fabaceae</taxon>
        <taxon>Papilionoideae</taxon>
        <taxon>50 kb inversion clade</taxon>
        <taxon>NPAAA clade</taxon>
        <taxon>indigoferoid/millettioid clade</taxon>
        <taxon>Phaseoleae</taxon>
        <taxon>Cajanus</taxon>
    </lineage>
</organism>
<evidence type="ECO:0000259" key="6">
    <source>
        <dbReference type="Pfam" id="PF23247"/>
    </source>
</evidence>
<dbReference type="Gene3D" id="3.80.10.10">
    <property type="entry name" value="Ribonuclease Inhibitor"/>
    <property type="match status" value="2"/>
</dbReference>
<keyword evidence="2" id="KW-0677">Repeat</keyword>
<accession>A0A151UC01</accession>
<dbReference type="PANTHER" id="PTHR33463:SF179">
    <property type="entry name" value="NB-ARC DOMAIN-CONTAINING PROTEIN"/>
    <property type="match status" value="1"/>
</dbReference>
<dbReference type="Gene3D" id="1.10.8.430">
    <property type="entry name" value="Helical domain of apoptotic protease-activating factors"/>
    <property type="match status" value="1"/>
</dbReference>
<protein>
    <submittedName>
        <fullName evidence="8">Disease resistance protein At4g27190</fullName>
        <ecNumber evidence="8">4.6.1.1</ecNumber>
    </submittedName>
</protein>
<keyword evidence="3" id="KW-0547">Nucleotide-binding</keyword>
<keyword evidence="5" id="KW-0472">Membrane</keyword>
<dbReference type="OMA" id="ERSICKH"/>
<evidence type="ECO:0000256" key="3">
    <source>
        <dbReference type="ARBA" id="ARBA00022741"/>
    </source>
</evidence>
<name>A0A151UC01_CAJCA</name>
<dbReference type="InterPro" id="IPR032675">
    <property type="entry name" value="LRR_dom_sf"/>
</dbReference>
<dbReference type="PANTHER" id="PTHR33463">
    <property type="entry name" value="NB-ARC DOMAIN-CONTAINING PROTEIN-RELATED"/>
    <property type="match status" value="1"/>
</dbReference>
<keyword evidence="5" id="KW-1133">Transmembrane helix</keyword>
<evidence type="ECO:0000259" key="7">
    <source>
        <dbReference type="Pfam" id="PF23598"/>
    </source>
</evidence>
<keyword evidence="4" id="KW-0611">Plant defense</keyword>
<dbReference type="Pfam" id="PF23247">
    <property type="entry name" value="LRR_RPS2"/>
    <property type="match status" value="1"/>
</dbReference>
<dbReference type="InterPro" id="IPR042197">
    <property type="entry name" value="Apaf_helical"/>
</dbReference>
<evidence type="ECO:0000313" key="8">
    <source>
        <dbReference type="EMBL" id="KYP76850.1"/>
    </source>
</evidence>
<dbReference type="SMART" id="SM00369">
    <property type="entry name" value="LRR_TYP"/>
    <property type="match status" value="2"/>
</dbReference>
<dbReference type="InterPro" id="IPR057135">
    <property type="entry name" value="At4g27190-like_LRR"/>
</dbReference>
<dbReference type="Pfam" id="PF23598">
    <property type="entry name" value="LRR_14"/>
    <property type="match status" value="1"/>
</dbReference>
<feature type="domain" description="Disease resistance R13L4/SHOC-2-like LRR" evidence="7">
    <location>
        <begin position="487"/>
        <end position="677"/>
    </location>
</feature>
<dbReference type="STRING" id="3821.A0A151UC01"/>
<dbReference type="EC" id="4.6.1.1" evidence="8"/>
<dbReference type="GO" id="GO:0000166">
    <property type="term" value="F:nucleotide binding"/>
    <property type="evidence" value="ECO:0007669"/>
    <property type="project" value="UniProtKB-KW"/>
</dbReference>
<dbReference type="Proteomes" id="UP000075243">
    <property type="component" value="Chromosome 1"/>
</dbReference>
<feature type="transmembrane region" description="Helical" evidence="5">
    <location>
        <begin position="985"/>
        <end position="1007"/>
    </location>
</feature>
<keyword evidence="5" id="KW-0812">Transmembrane</keyword>
<keyword evidence="1" id="KW-0433">Leucine-rich repeat</keyword>
<dbReference type="Gramene" id="C.cajan_20498.t">
    <property type="protein sequence ID" value="C.cajan_20498.t.cds1"/>
    <property type="gene ID" value="C.cajan_20498"/>
</dbReference>
<evidence type="ECO:0000256" key="2">
    <source>
        <dbReference type="ARBA" id="ARBA00022737"/>
    </source>
</evidence>
<dbReference type="GO" id="GO:0004016">
    <property type="term" value="F:adenylate cyclase activity"/>
    <property type="evidence" value="ECO:0007669"/>
    <property type="project" value="UniProtKB-EC"/>
</dbReference>
<keyword evidence="9" id="KW-1185">Reference proteome</keyword>
<gene>
    <name evidence="8" type="ORF">KK1_021111</name>
</gene>
<dbReference type="SUPFAM" id="SSF52058">
    <property type="entry name" value="L domain-like"/>
    <property type="match status" value="1"/>
</dbReference>
<keyword evidence="8" id="KW-0456">Lyase</keyword>